<organism evidence="1 2">
    <name type="scientific">Crocosphaera watsonii WH 0003</name>
    <dbReference type="NCBI Taxonomy" id="423471"/>
    <lineage>
        <taxon>Bacteria</taxon>
        <taxon>Bacillati</taxon>
        <taxon>Cyanobacteriota</taxon>
        <taxon>Cyanophyceae</taxon>
        <taxon>Oscillatoriophycideae</taxon>
        <taxon>Chroococcales</taxon>
        <taxon>Aphanothecaceae</taxon>
        <taxon>Crocosphaera</taxon>
    </lineage>
</organism>
<evidence type="ECO:0000313" key="1">
    <source>
        <dbReference type="EMBL" id="EHJ09274.1"/>
    </source>
</evidence>
<accession>G5JEV8</accession>
<evidence type="ECO:0000313" key="2">
    <source>
        <dbReference type="Proteomes" id="UP000003477"/>
    </source>
</evidence>
<dbReference type="GeneID" id="88769245"/>
<comment type="caution">
    <text evidence="1">The sequence shown here is derived from an EMBL/GenBank/DDBJ whole genome shotgun (WGS) entry which is preliminary data.</text>
</comment>
<protein>
    <submittedName>
        <fullName evidence="1">Uncharacterized protein</fullName>
    </submittedName>
</protein>
<name>G5JEV8_CROWT</name>
<dbReference type="Proteomes" id="UP000003477">
    <property type="component" value="Unassembled WGS sequence"/>
</dbReference>
<dbReference type="EMBL" id="AESD01001101">
    <property type="protein sequence ID" value="EHJ09274.1"/>
    <property type="molecule type" value="Genomic_DNA"/>
</dbReference>
<reference evidence="1 2" key="1">
    <citation type="journal article" date="2011" name="Front. Microbiol.">
        <title>Two Strains of Crocosphaera watsonii with Highly Conserved Genomes are Distinguished by Strain-Specific Features.</title>
        <authorList>
            <person name="Bench S.R."/>
            <person name="Ilikchyan I.N."/>
            <person name="Tripp H.J."/>
            <person name="Zehr J.P."/>
        </authorList>
    </citation>
    <scope>NUCLEOTIDE SEQUENCE [LARGE SCALE GENOMIC DNA]</scope>
    <source>
        <strain evidence="1 2">WH 0003</strain>
    </source>
</reference>
<gene>
    <name evidence="1" type="ORF">CWATWH0003_B295</name>
</gene>
<dbReference type="PATRIC" id="fig|423471.3.peg.5561"/>
<dbReference type="RefSeq" id="WP_007313672.1">
    <property type="nucleotide sequence ID" value="NZ_AESD01001101.1"/>
</dbReference>
<dbReference type="AlphaFoldDB" id="G5JEV8"/>
<proteinExistence type="predicted"/>
<sequence length="190" mass="21387">MSFSKLIQGLTISSLVLTSSLTMNIAPSSSQSNNSDKVKFFCGETFDRASEEKIPATLVWIPQRQEHLRIIGWKSQYFYKEMTTEKRCQVVSEKFQNKYERGDLNYISFGENNGYPILCGVSNVGDPCDGDSQLFTLKHHADPKVIHTRLSQVLSGESSDMLMQSSGTQAYISFEKLLENMPVVDPVNNN</sequence>
<dbReference type="Pfam" id="PF14218">
    <property type="entry name" value="COP23"/>
    <property type="match status" value="1"/>
</dbReference>
<dbReference type="InterPro" id="IPR025478">
    <property type="entry name" value="COP23"/>
</dbReference>